<feature type="region of interest" description="Disordered" evidence="3">
    <location>
        <begin position="471"/>
        <end position="559"/>
    </location>
</feature>
<evidence type="ECO:0000256" key="1">
    <source>
        <dbReference type="ARBA" id="ARBA00023054"/>
    </source>
</evidence>
<feature type="coiled-coil region" evidence="2">
    <location>
        <begin position="24"/>
        <end position="249"/>
    </location>
</feature>
<reference evidence="5 6" key="1">
    <citation type="submission" date="2018-04" db="EMBL/GenBank/DDBJ databases">
        <title>The genome of golden apple snail Pomacea canaliculata provides insight into stress tolerance and invasive adaptation.</title>
        <authorList>
            <person name="Liu C."/>
            <person name="Liu B."/>
            <person name="Ren Y."/>
            <person name="Zhang Y."/>
            <person name="Wang H."/>
            <person name="Li S."/>
            <person name="Jiang F."/>
            <person name="Yin L."/>
            <person name="Zhang G."/>
            <person name="Qian W."/>
            <person name="Fan W."/>
        </authorList>
    </citation>
    <scope>NUCLEOTIDE SEQUENCE [LARGE SCALE GENOMIC DNA]</scope>
    <source>
        <strain evidence="5">SZHN2017</strain>
        <tissue evidence="5">Muscle</tissue>
    </source>
</reference>
<feature type="coiled-coil region" evidence="2">
    <location>
        <begin position="336"/>
        <end position="409"/>
    </location>
</feature>
<proteinExistence type="predicted"/>
<sequence length="559" mass="65025">MPPPHSARSDGSDGEMEGLAETELVKLQRKFRIMENDRAAYTEESQNMIRSQKKEMTVLESEREELLKELRLAESYSNQIRDEDETDTLVTLLEVKDEHDKEIEEAKKEQAELDVQIREWENKLNQQRKNMGGTHMSSHHTAQTQKNIRVLENRLDQAKKRFNDCLSTNGQLRDEIESLRNEHKRFEIIYKKLEKELRALRRETGEVIEKSTAAYDARDDAQAKMIILKEKADKDMQQHNTEMKELVRIIDHDRKLKEFMGIKTQERQEDPQLVAWRQKKEATENEKKKESQEGSVEMYEQAFIRIKEMTNEEDLDRLVNHFISVEDTNFALFNFVNEQNNQIENLNEEIQEIKNEIEKFKDQGIELEEQRKVILKQLEEKEASASHDADEYEQKYKEVAKILDQLKAGIDSLFNKINCDRTAIDDMLGAASGVTDNNMLQYLGIIEQRTNELLAVQTYLNIKDADKYDPKAPGLLGEGPAAPTQQLPIVPPGVGDDYESDQSEGSDDDVMPLTRNELVTRVMKTVQKRESAARREGFKYDLSNAREKTQKQKQKEAKK</sequence>
<dbReference type="EMBL" id="PZQS01000002">
    <property type="protein sequence ID" value="PVD36775.1"/>
    <property type="molecule type" value="Genomic_DNA"/>
</dbReference>
<dbReference type="OrthoDB" id="6766775at2759"/>
<gene>
    <name evidence="5" type="ORF">C0Q70_03765</name>
</gene>
<feature type="compositionally biased region" description="Basic and acidic residues" evidence="3">
    <location>
        <begin position="527"/>
        <end position="559"/>
    </location>
</feature>
<dbReference type="AlphaFoldDB" id="A0A2T7PTM3"/>
<dbReference type="STRING" id="400727.A0A2T7PTM3"/>
<evidence type="ECO:0000313" key="6">
    <source>
        <dbReference type="Proteomes" id="UP000245119"/>
    </source>
</evidence>
<dbReference type="InterPro" id="IPR049258">
    <property type="entry name" value="ODAD1_CC"/>
</dbReference>
<dbReference type="PANTHER" id="PTHR21694:SF35">
    <property type="entry name" value="OUTER DYNEIN ARM-DOCKING COMPLEX SUBUNIT 1"/>
    <property type="match status" value="1"/>
</dbReference>
<feature type="domain" description="ODAD1 central coiled coil region" evidence="4">
    <location>
        <begin position="145"/>
        <end position="429"/>
    </location>
</feature>
<organism evidence="5 6">
    <name type="scientific">Pomacea canaliculata</name>
    <name type="common">Golden apple snail</name>
    <dbReference type="NCBI Taxonomy" id="400727"/>
    <lineage>
        <taxon>Eukaryota</taxon>
        <taxon>Metazoa</taxon>
        <taxon>Spiralia</taxon>
        <taxon>Lophotrochozoa</taxon>
        <taxon>Mollusca</taxon>
        <taxon>Gastropoda</taxon>
        <taxon>Caenogastropoda</taxon>
        <taxon>Architaenioglossa</taxon>
        <taxon>Ampullarioidea</taxon>
        <taxon>Ampullariidae</taxon>
        <taxon>Pomacea</taxon>
    </lineage>
</organism>
<evidence type="ECO:0000313" key="5">
    <source>
        <dbReference type="EMBL" id="PVD36775.1"/>
    </source>
</evidence>
<protein>
    <recommendedName>
        <fullName evidence="4">ODAD1 central coiled coil region domain-containing protein</fullName>
    </recommendedName>
</protein>
<keyword evidence="6" id="KW-1185">Reference proteome</keyword>
<dbReference type="GO" id="GO:0036158">
    <property type="term" value="P:outer dynein arm assembly"/>
    <property type="evidence" value="ECO:0007669"/>
    <property type="project" value="TreeGrafter"/>
</dbReference>
<dbReference type="GO" id="GO:0005930">
    <property type="term" value="C:axoneme"/>
    <property type="evidence" value="ECO:0007669"/>
    <property type="project" value="TreeGrafter"/>
</dbReference>
<evidence type="ECO:0000256" key="2">
    <source>
        <dbReference type="SAM" id="Coils"/>
    </source>
</evidence>
<evidence type="ECO:0000256" key="3">
    <source>
        <dbReference type="SAM" id="MobiDB-lite"/>
    </source>
</evidence>
<feature type="region of interest" description="Disordered" evidence="3">
    <location>
        <begin position="1"/>
        <end position="20"/>
    </location>
</feature>
<dbReference type="PANTHER" id="PTHR21694">
    <property type="entry name" value="COILED-COIL DOMAIN-CONTAINING PROTEIN 63"/>
    <property type="match status" value="1"/>
</dbReference>
<name>A0A2T7PTM3_POMCA</name>
<dbReference type="GO" id="GO:0003341">
    <property type="term" value="P:cilium movement"/>
    <property type="evidence" value="ECO:0007669"/>
    <property type="project" value="TreeGrafter"/>
</dbReference>
<evidence type="ECO:0000259" key="4">
    <source>
        <dbReference type="Pfam" id="PF21773"/>
    </source>
</evidence>
<keyword evidence="1 2" id="KW-0175">Coiled coil</keyword>
<comment type="caution">
    <text evidence="5">The sequence shown here is derived from an EMBL/GenBank/DDBJ whole genome shotgun (WGS) entry which is preliminary data.</text>
</comment>
<feature type="compositionally biased region" description="Acidic residues" evidence="3">
    <location>
        <begin position="496"/>
        <end position="510"/>
    </location>
</feature>
<accession>A0A2T7PTM3</accession>
<dbReference type="Pfam" id="PF21773">
    <property type="entry name" value="ODAD1_CC"/>
    <property type="match status" value="1"/>
</dbReference>
<dbReference type="InterPro" id="IPR051876">
    <property type="entry name" value="ODA-DC/CCD"/>
</dbReference>
<dbReference type="OMA" id="CYKDTIC"/>
<dbReference type="Proteomes" id="UP000245119">
    <property type="component" value="Linkage Group LG2"/>
</dbReference>